<dbReference type="Proteomes" id="UP000388235">
    <property type="component" value="Chromosome"/>
</dbReference>
<dbReference type="OrthoDB" id="5688063at2"/>
<name>A0A5Q2QDG7_9GAMM</name>
<dbReference type="Gene3D" id="3.15.10.40">
    <property type="entry name" value="Uncharacterised protein PF07273, DUF1439"/>
    <property type="match status" value="1"/>
</dbReference>
<evidence type="ECO:0000313" key="1">
    <source>
        <dbReference type="EMBL" id="QGG80401.1"/>
    </source>
</evidence>
<dbReference type="Pfam" id="PF07273">
    <property type="entry name" value="DUF1439"/>
    <property type="match status" value="1"/>
</dbReference>
<dbReference type="KEGG" id="llp:GH975_07380"/>
<reference evidence="1 2" key="1">
    <citation type="submission" date="2019-11" db="EMBL/GenBank/DDBJ databases">
        <authorList>
            <person name="Khan S.A."/>
            <person name="Jeon C.O."/>
            <person name="Chun B.H."/>
        </authorList>
    </citation>
    <scope>NUCLEOTIDE SEQUENCE [LARGE SCALE GENOMIC DNA]</scope>
    <source>
        <strain evidence="1 2">IMCC 1097</strain>
    </source>
</reference>
<dbReference type="InterPro" id="IPR010835">
    <property type="entry name" value="DUF1439"/>
</dbReference>
<dbReference type="AlphaFoldDB" id="A0A5Q2QDG7"/>
<dbReference type="EMBL" id="CP045871">
    <property type="protein sequence ID" value="QGG80401.1"/>
    <property type="molecule type" value="Genomic_DNA"/>
</dbReference>
<dbReference type="PROSITE" id="PS51257">
    <property type="entry name" value="PROKAR_LIPOPROTEIN"/>
    <property type="match status" value="1"/>
</dbReference>
<organism evidence="1 2">
    <name type="scientific">Litorivicinus lipolyticus</name>
    <dbReference type="NCBI Taxonomy" id="418701"/>
    <lineage>
        <taxon>Bacteria</taxon>
        <taxon>Pseudomonadati</taxon>
        <taxon>Pseudomonadota</taxon>
        <taxon>Gammaproteobacteria</taxon>
        <taxon>Oceanospirillales</taxon>
        <taxon>Litorivicinaceae</taxon>
        <taxon>Litorivicinus</taxon>
    </lineage>
</organism>
<gene>
    <name evidence="1" type="ORF">GH975_07380</name>
</gene>
<accession>A0A5Q2QDG7</accession>
<proteinExistence type="predicted"/>
<dbReference type="RefSeq" id="WP_153713905.1">
    <property type="nucleotide sequence ID" value="NZ_CP045871.1"/>
</dbReference>
<protein>
    <submittedName>
        <fullName evidence="1">DUF1439 domain-containing protein</fullName>
    </submittedName>
</protein>
<keyword evidence="2" id="KW-1185">Reference proteome</keyword>
<evidence type="ECO:0000313" key="2">
    <source>
        <dbReference type="Proteomes" id="UP000388235"/>
    </source>
</evidence>
<sequence>MRFIPVILASLLSACASVDGLSGLDIDEATLQSVAKSQLQSRMGADGALPLVNTAIMDISLLLEDVDLDLVAADGGAVVAGFESTLNTTVPLIGTVKTRLAPRFQAGLMIKDEAIYLTSPKLLSLGLSEGYDQKIDQFLGENGGALTQALDAYFSSQPIYRLDSDPRTRLAAKVLTNLRIGDDRVSLVP</sequence>